<sequence length="67" mass="7869">MIHLPWMRFIGPGMMGKVEENGFSKLCPLFKQPVKKKKEMKDRIRIFKEELKAAEIGFLQSRPIPHT</sequence>
<dbReference type="AlphaFoldDB" id="A0A6M3IQS6"/>
<proteinExistence type="predicted"/>
<evidence type="ECO:0000313" key="1">
    <source>
        <dbReference type="EMBL" id="QJA59624.1"/>
    </source>
</evidence>
<accession>A0A6M3IQS6</accession>
<protein>
    <submittedName>
        <fullName evidence="1">Uncharacterized protein</fullName>
    </submittedName>
</protein>
<dbReference type="EMBL" id="MT141377">
    <property type="protein sequence ID" value="QJA59624.1"/>
    <property type="molecule type" value="Genomic_DNA"/>
</dbReference>
<organism evidence="1">
    <name type="scientific">viral metagenome</name>
    <dbReference type="NCBI Taxonomy" id="1070528"/>
    <lineage>
        <taxon>unclassified sequences</taxon>
        <taxon>metagenomes</taxon>
        <taxon>organismal metagenomes</taxon>
    </lineage>
</organism>
<gene>
    <name evidence="1" type="ORF">MM415B01262_0024</name>
</gene>
<name>A0A6M3IQS6_9ZZZZ</name>
<reference evidence="1" key="1">
    <citation type="submission" date="2020-03" db="EMBL/GenBank/DDBJ databases">
        <title>The deep terrestrial virosphere.</title>
        <authorList>
            <person name="Holmfeldt K."/>
            <person name="Nilsson E."/>
            <person name="Simone D."/>
            <person name="Lopez-Fernandez M."/>
            <person name="Wu X."/>
            <person name="de Brujin I."/>
            <person name="Lundin D."/>
            <person name="Andersson A."/>
            <person name="Bertilsson S."/>
            <person name="Dopson M."/>
        </authorList>
    </citation>
    <scope>NUCLEOTIDE SEQUENCE</scope>
    <source>
        <strain evidence="1">MM415B01262</strain>
    </source>
</reference>